<dbReference type="Pfam" id="PF04138">
    <property type="entry name" value="GtrA_DPMS_TM"/>
    <property type="match status" value="1"/>
</dbReference>
<evidence type="ECO:0000313" key="9">
    <source>
        <dbReference type="Proteomes" id="UP000194420"/>
    </source>
</evidence>
<organism evidence="8 9">
    <name type="scientific">Altererythrobacter xiamenensis</name>
    <dbReference type="NCBI Taxonomy" id="1316679"/>
    <lineage>
        <taxon>Bacteria</taxon>
        <taxon>Pseudomonadati</taxon>
        <taxon>Pseudomonadota</taxon>
        <taxon>Alphaproteobacteria</taxon>
        <taxon>Sphingomonadales</taxon>
        <taxon>Erythrobacteraceae</taxon>
        <taxon>Altererythrobacter</taxon>
    </lineage>
</organism>
<accession>A0A1Y6F569</accession>
<dbReference type="Proteomes" id="UP000194420">
    <property type="component" value="Unassembled WGS sequence"/>
</dbReference>
<feature type="domain" description="GtrA/DPMS transmembrane" evidence="7">
    <location>
        <begin position="10"/>
        <end position="121"/>
    </location>
</feature>
<feature type="transmembrane region" description="Helical" evidence="6">
    <location>
        <begin position="7"/>
        <end position="28"/>
    </location>
</feature>
<dbReference type="EMBL" id="FXWG01000002">
    <property type="protein sequence ID" value="SMQ69669.1"/>
    <property type="molecule type" value="Genomic_DNA"/>
</dbReference>
<gene>
    <name evidence="8" type="ORF">SAMN06297468_1856</name>
</gene>
<protein>
    <submittedName>
        <fullName evidence="8">Putative flippase GtrA (Transmembrane translocase of bactoprenol-linked glucose)</fullName>
    </submittedName>
</protein>
<feature type="transmembrane region" description="Helical" evidence="6">
    <location>
        <begin position="34"/>
        <end position="52"/>
    </location>
</feature>
<dbReference type="RefSeq" id="WP_086437716.1">
    <property type="nucleotide sequence ID" value="NZ_FXWG01000002.1"/>
</dbReference>
<keyword evidence="5 6" id="KW-0472">Membrane</keyword>
<dbReference type="AlphaFoldDB" id="A0A1Y6F569"/>
<feature type="transmembrane region" description="Helical" evidence="6">
    <location>
        <begin position="98"/>
        <end position="121"/>
    </location>
</feature>
<sequence length="131" mass="14239">MSLVRQVAFFGIIGVLATFVHVALAYTLMTVLALNPYVANALGAAAALGISFRGNSQITFLYRGNVSRAFIRFLGQSALSFALTNVIVFIVEQNGWPSWLYAAIVIAVVPPVSFLVAKLWVYRPEGDTRIS</sequence>
<evidence type="ECO:0000256" key="5">
    <source>
        <dbReference type="ARBA" id="ARBA00023136"/>
    </source>
</evidence>
<keyword evidence="4 6" id="KW-1133">Transmembrane helix</keyword>
<dbReference type="OrthoDB" id="7605524at2"/>
<evidence type="ECO:0000259" key="7">
    <source>
        <dbReference type="Pfam" id="PF04138"/>
    </source>
</evidence>
<comment type="subcellular location">
    <subcellularLocation>
        <location evidence="1">Membrane</location>
        <topology evidence="1">Multi-pass membrane protein</topology>
    </subcellularLocation>
</comment>
<feature type="transmembrane region" description="Helical" evidence="6">
    <location>
        <begin position="73"/>
        <end position="92"/>
    </location>
</feature>
<keyword evidence="3 6" id="KW-0812">Transmembrane</keyword>
<dbReference type="GO" id="GO:0005886">
    <property type="term" value="C:plasma membrane"/>
    <property type="evidence" value="ECO:0007669"/>
    <property type="project" value="TreeGrafter"/>
</dbReference>
<name>A0A1Y6F569_9SPHN</name>
<evidence type="ECO:0000256" key="3">
    <source>
        <dbReference type="ARBA" id="ARBA00022692"/>
    </source>
</evidence>
<dbReference type="InterPro" id="IPR051401">
    <property type="entry name" value="GtrA_CellWall_Glycosyl"/>
</dbReference>
<dbReference type="InterPro" id="IPR007267">
    <property type="entry name" value="GtrA_DPMS_TM"/>
</dbReference>
<evidence type="ECO:0000256" key="1">
    <source>
        <dbReference type="ARBA" id="ARBA00004141"/>
    </source>
</evidence>
<keyword evidence="9" id="KW-1185">Reference proteome</keyword>
<evidence type="ECO:0000256" key="6">
    <source>
        <dbReference type="SAM" id="Phobius"/>
    </source>
</evidence>
<dbReference type="GO" id="GO:0000271">
    <property type="term" value="P:polysaccharide biosynthetic process"/>
    <property type="evidence" value="ECO:0007669"/>
    <property type="project" value="InterPro"/>
</dbReference>
<dbReference type="PANTHER" id="PTHR38459">
    <property type="entry name" value="PROPHAGE BACTOPRENOL-LINKED GLUCOSE TRANSLOCASE HOMOLOG"/>
    <property type="match status" value="1"/>
</dbReference>
<comment type="similarity">
    <text evidence="2">Belongs to the GtrA family.</text>
</comment>
<evidence type="ECO:0000313" key="8">
    <source>
        <dbReference type="EMBL" id="SMQ69669.1"/>
    </source>
</evidence>
<reference evidence="9" key="1">
    <citation type="submission" date="2017-04" db="EMBL/GenBank/DDBJ databases">
        <authorList>
            <person name="Varghese N."/>
            <person name="Submissions S."/>
        </authorList>
    </citation>
    <scope>NUCLEOTIDE SEQUENCE [LARGE SCALE GENOMIC DNA]</scope>
</reference>
<dbReference type="PANTHER" id="PTHR38459:SF1">
    <property type="entry name" value="PROPHAGE BACTOPRENOL-LINKED GLUCOSE TRANSLOCASE HOMOLOG"/>
    <property type="match status" value="1"/>
</dbReference>
<evidence type="ECO:0000256" key="4">
    <source>
        <dbReference type="ARBA" id="ARBA00022989"/>
    </source>
</evidence>
<proteinExistence type="inferred from homology"/>
<evidence type="ECO:0000256" key="2">
    <source>
        <dbReference type="ARBA" id="ARBA00009399"/>
    </source>
</evidence>